<dbReference type="GO" id="GO:0016740">
    <property type="term" value="F:transferase activity"/>
    <property type="evidence" value="ECO:0007669"/>
    <property type="project" value="UniProtKB-KW"/>
</dbReference>
<keyword evidence="8" id="KW-1160">Virus entry into host cell</keyword>
<sequence length="356" mass="40611">MEYSFSTREKNGSICLVLSYKVNSKWKQKTKQGFKTLREAKQYQDKLLAAAKEDAACGADPELADITFKSFTQNIYLRDKGSSLEYSTKRNYFFMLRSIPTLSNKQIREITAGDVINVYQDMGRFSEGTRKNRFAQIRAIFNYAINPYKIITANPADSVTQAKDKTIRRIKALTEKESLQLLDALSDTSIFYMIAFIALNTGMRYGEIAGLTWNSINFTRQTITIDKQYNWISPEKRGFKAVKSRNGNRTIHMNTKLAARLNTWKLNTPVAIDGRVIPTTPSTHALMNRQLRKLKQGISVHTLRHTFATMLLSKSKDINLVAAVLGDNVATVAATYIHYTDDIRKEADQYIETMYK</sequence>
<keyword evidence="4" id="KW-0378">Hydrolase</keyword>
<dbReference type="InterPro" id="IPR010998">
    <property type="entry name" value="Integrase_recombinase_N"/>
</dbReference>
<dbReference type="CDD" id="cd01189">
    <property type="entry name" value="INT_ICEBs1_C_like"/>
    <property type="match status" value="1"/>
</dbReference>
<evidence type="ECO:0000259" key="11">
    <source>
        <dbReference type="PROSITE" id="PS51900"/>
    </source>
</evidence>
<dbReference type="InterPro" id="IPR050090">
    <property type="entry name" value="Tyrosine_recombinase_XerCD"/>
</dbReference>
<keyword evidence="5" id="KW-0229">DNA integration</keyword>
<evidence type="ECO:0000256" key="3">
    <source>
        <dbReference type="ARBA" id="ARBA00022679"/>
    </source>
</evidence>
<keyword evidence="8" id="KW-1179">Viral genome integration</keyword>
<evidence type="ECO:0000256" key="2">
    <source>
        <dbReference type="ARBA" id="ARBA00016082"/>
    </source>
</evidence>
<dbReference type="PANTHER" id="PTHR30349">
    <property type="entry name" value="PHAGE INTEGRASE-RELATED"/>
    <property type="match status" value="1"/>
</dbReference>
<dbReference type="PROSITE" id="PS51898">
    <property type="entry name" value="TYR_RECOMBINASE"/>
    <property type="match status" value="1"/>
</dbReference>
<reference evidence="12" key="1">
    <citation type="journal article" date="2021" name="Proc. Natl. Acad. Sci. U.S.A.">
        <title>A Catalog of Tens of Thousands of Viruses from Human Metagenomes Reveals Hidden Associations with Chronic Diseases.</title>
        <authorList>
            <person name="Tisza M.J."/>
            <person name="Buck C.B."/>
        </authorList>
    </citation>
    <scope>NUCLEOTIDE SEQUENCE</scope>
    <source>
        <strain evidence="12">CtHMt20</strain>
    </source>
</reference>
<dbReference type="GO" id="GO:0006310">
    <property type="term" value="P:DNA recombination"/>
    <property type="evidence" value="ECO:0007669"/>
    <property type="project" value="UniProtKB-KW"/>
</dbReference>
<evidence type="ECO:0000256" key="4">
    <source>
        <dbReference type="ARBA" id="ARBA00022801"/>
    </source>
</evidence>
<dbReference type="SUPFAM" id="SSF56349">
    <property type="entry name" value="DNA breaking-rejoining enzymes"/>
    <property type="match status" value="1"/>
</dbReference>
<dbReference type="Gene3D" id="1.10.443.10">
    <property type="entry name" value="Intergrase catalytic core"/>
    <property type="match status" value="1"/>
</dbReference>
<proteinExistence type="inferred from homology"/>
<evidence type="ECO:0000256" key="7">
    <source>
        <dbReference type="ARBA" id="ARBA00023172"/>
    </source>
</evidence>
<organism evidence="12">
    <name type="scientific">Podoviridae sp. ctHMt20</name>
    <dbReference type="NCBI Taxonomy" id="2827728"/>
    <lineage>
        <taxon>Viruses</taxon>
        <taxon>Duplodnaviria</taxon>
        <taxon>Heunggongvirae</taxon>
        <taxon>Uroviricota</taxon>
        <taxon>Caudoviricetes</taxon>
    </lineage>
</organism>
<dbReference type="InterPro" id="IPR011010">
    <property type="entry name" value="DNA_brk_join_enz"/>
</dbReference>
<evidence type="ECO:0000256" key="6">
    <source>
        <dbReference type="ARBA" id="ARBA00023125"/>
    </source>
</evidence>
<evidence type="ECO:0000256" key="8">
    <source>
        <dbReference type="ARBA" id="ARBA00023195"/>
    </source>
</evidence>
<evidence type="ECO:0000259" key="10">
    <source>
        <dbReference type="PROSITE" id="PS51898"/>
    </source>
</evidence>
<evidence type="ECO:0000313" key="12">
    <source>
        <dbReference type="EMBL" id="DAF51789.1"/>
    </source>
</evidence>
<protein>
    <recommendedName>
        <fullName evidence="2">Integrase</fullName>
    </recommendedName>
</protein>
<accession>A0A8S5SL58</accession>
<dbReference type="GO" id="GO:0016787">
    <property type="term" value="F:hydrolase activity"/>
    <property type="evidence" value="ECO:0007669"/>
    <property type="project" value="UniProtKB-KW"/>
</dbReference>
<dbReference type="GO" id="GO:0044826">
    <property type="term" value="P:viral genome integration into host DNA"/>
    <property type="evidence" value="ECO:0007669"/>
    <property type="project" value="UniProtKB-KW"/>
</dbReference>
<feature type="domain" description="Core-binding (CB)" evidence="11">
    <location>
        <begin position="66"/>
        <end position="145"/>
    </location>
</feature>
<dbReference type="InterPro" id="IPR002104">
    <property type="entry name" value="Integrase_catalytic"/>
</dbReference>
<dbReference type="InterPro" id="IPR013762">
    <property type="entry name" value="Integrase-like_cat_sf"/>
</dbReference>
<dbReference type="GO" id="GO:0075713">
    <property type="term" value="P:establishment of integrated proviral latency"/>
    <property type="evidence" value="ECO:0007669"/>
    <property type="project" value="UniProtKB-KW"/>
</dbReference>
<evidence type="ECO:0000256" key="5">
    <source>
        <dbReference type="ARBA" id="ARBA00022908"/>
    </source>
</evidence>
<dbReference type="InterPro" id="IPR044068">
    <property type="entry name" value="CB"/>
</dbReference>
<comment type="similarity">
    <text evidence="1">Belongs to the 'phage' integrase family.</text>
</comment>
<evidence type="ECO:0000256" key="9">
    <source>
        <dbReference type="PROSITE-ProRule" id="PRU01248"/>
    </source>
</evidence>
<dbReference type="GO" id="GO:0015074">
    <property type="term" value="P:DNA integration"/>
    <property type="evidence" value="ECO:0007669"/>
    <property type="project" value="UniProtKB-KW"/>
</dbReference>
<dbReference type="Gene3D" id="1.10.150.130">
    <property type="match status" value="1"/>
</dbReference>
<dbReference type="Pfam" id="PF00589">
    <property type="entry name" value="Phage_integrase"/>
    <property type="match status" value="1"/>
</dbReference>
<dbReference type="InterPro" id="IPR028259">
    <property type="entry name" value="AP2-like_int_N"/>
</dbReference>
<evidence type="ECO:0000256" key="1">
    <source>
        <dbReference type="ARBA" id="ARBA00008857"/>
    </source>
</evidence>
<dbReference type="GO" id="GO:0003677">
    <property type="term" value="F:DNA binding"/>
    <property type="evidence" value="ECO:0007669"/>
    <property type="project" value="UniProtKB-UniRule"/>
</dbReference>
<keyword evidence="3" id="KW-0808">Transferase</keyword>
<dbReference type="PANTHER" id="PTHR30349:SF64">
    <property type="entry name" value="PROPHAGE INTEGRASE INTD-RELATED"/>
    <property type="match status" value="1"/>
</dbReference>
<dbReference type="EMBL" id="BK032622">
    <property type="protein sequence ID" value="DAF51789.1"/>
    <property type="molecule type" value="Genomic_DNA"/>
</dbReference>
<keyword evidence="7" id="KW-0233">DNA recombination</keyword>
<dbReference type="PROSITE" id="PS51900">
    <property type="entry name" value="CB"/>
    <property type="match status" value="1"/>
</dbReference>
<feature type="domain" description="Tyr recombinase" evidence="10">
    <location>
        <begin position="168"/>
        <end position="349"/>
    </location>
</feature>
<name>A0A8S5SL58_9CAUD</name>
<dbReference type="Pfam" id="PF14657">
    <property type="entry name" value="Arm-DNA-bind_4"/>
    <property type="match status" value="1"/>
</dbReference>
<keyword evidence="6 9" id="KW-0238">DNA-binding</keyword>